<feature type="region of interest" description="Disordered" evidence="1">
    <location>
        <begin position="1"/>
        <end position="21"/>
    </location>
</feature>
<comment type="caution">
    <text evidence="2">The sequence shown here is derived from an EMBL/GenBank/DDBJ whole genome shotgun (WGS) entry which is preliminary data.</text>
</comment>
<proteinExistence type="predicted"/>
<feature type="compositionally biased region" description="Basic and acidic residues" evidence="1">
    <location>
        <begin position="239"/>
        <end position="254"/>
    </location>
</feature>
<protein>
    <submittedName>
        <fullName evidence="2">Uncharacterized protein</fullName>
    </submittedName>
</protein>
<feature type="compositionally biased region" description="Low complexity" evidence="1">
    <location>
        <begin position="360"/>
        <end position="372"/>
    </location>
</feature>
<evidence type="ECO:0000313" key="2">
    <source>
        <dbReference type="EMBL" id="MCK0197363.1"/>
    </source>
</evidence>
<feature type="compositionally biased region" description="Polar residues" evidence="1">
    <location>
        <begin position="303"/>
        <end position="315"/>
    </location>
</feature>
<evidence type="ECO:0000256" key="1">
    <source>
        <dbReference type="SAM" id="MobiDB-lite"/>
    </source>
</evidence>
<dbReference type="RefSeq" id="WP_247029073.1">
    <property type="nucleotide sequence ID" value="NZ_JALKCH010000006.1"/>
</dbReference>
<sequence length="404" mass="42995">MHRDAERALTMRPTQGDYGERFGRALGQAKGALHGERPDPLQQAKDELAHQIEGPLALLREQRAQLRATAPNDPQLAAIERREGDLQALLQQVEQSGNLATIAQLKHQIAESTRAATDTAQAVQASGVGVSAAGNIALHMASAETRRLLTEGSARITERAGEMLAWGKQYGVDLSEQEERERELKKKEQELRDKGDIVGALGIHGDRLRNQISGYDELLDSDKVPPAAKDRIAARRRQSLRELESVNREREAQDKGAGGHGQATRRTAEAEAALTQVYGGSDLRTAQALERRADEKKLRLGTDAQQGEGTRTVTAAQKEEEAAVGMKQRDTAYAALGAASDDDMQLALAAPDAVKAQAKQAAIPAAAAGAADSSKTADLSGDAKPAPVQTADAGKPQSGRGAAV</sequence>
<feature type="region of interest" description="Disordered" evidence="1">
    <location>
        <begin position="360"/>
        <end position="404"/>
    </location>
</feature>
<name>A0ABT0DBN2_9HYPH</name>
<organism evidence="2 3">
    <name type="scientific">Ancylobacter crimeensis</name>
    <dbReference type="NCBI Taxonomy" id="2579147"/>
    <lineage>
        <taxon>Bacteria</taxon>
        <taxon>Pseudomonadati</taxon>
        <taxon>Pseudomonadota</taxon>
        <taxon>Alphaproteobacteria</taxon>
        <taxon>Hyphomicrobiales</taxon>
        <taxon>Xanthobacteraceae</taxon>
        <taxon>Ancylobacter</taxon>
    </lineage>
</organism>
<dbReference type="Proteomes" id="UP001203284">
    <property type="component" value="Unassembled WGS sequence"/>
</dbReference>
<reference evidence="2 3" key="1">
    <citation type="submission" date="2022-04" db="EMBL/GenBank/DDBJ databases">
        <authorList>
            <person name="Grouzdev D.S."/>
            <person name="Pantiukh K.S."/>
            <person name="Krutkina M.S."/>
        </authorList>
    </citation>
    <scope>NUCLEOTIDE SEQUENCE [LARGE SCALE GENOMIC DNA]</scope>
    <source>
        <strain evidence="2 3">6x-1</strain>
    </source>
</reference>
<evidence type="ECO:0000313" key="3">
    <source>
        <dbReference type="Proteomes" id="UP001203284"/>
    </source>
</evidence>
<feature type="region of interest" description="Disordered" evidence="1">
    <location>
        <begin position="239"/>
        <end position="267"/>
    </location>
</feature>
<keyword evidence="3" id="KW-1185">Reference proteome</keyword>
<feature type="region of interest" description="Disordered" evidence="1">
    <location>
        <begin position="294"/>
        <end position="327"/>
    </location>
</feature>
<dbReference type="EMBL" id="JALKCH010000006">
    <property type="protein sequence ID" value="MCK0197363.1"/>
    <property type="molecule type" value="Genomic_DNA"/>
</dbReference>
<gene>
    <name evidence="2" type="ORF">MWN34_10610</name>
</gene>
<accession>A0ABT0DBN2</accession>